<feature type="transmembrane region" description="Helical" evidence="1">
    <location>
        <begin position="185"/>
        <end position="204"/>
    </location>
</feature>
<keyword evidence="4" id="KW-1185">Reference proteome</keyword>
<keyword evidence="1" id="KW-0812">Transmembrane</keyword>
<proteinExistence type="predicted"/>
<comment type="caution">
    <text evidence="3">The sequence shown here is derived from an EMBL/GenBank/DDBJ whole genome shotgun (WGS) entry which is preliminary data.</text>
</comment>
<dbReference type="PANTHER" id="PTHR23028">
    <property type="entry name" value="ACETYLTRANSFERASE"/>
    <property type="match status" value="1"/>
</dbReference>
<feature type="transmembrane region" description="Helical" evidence="1">
    <location>
        <begin position="243"/>
        <end position="261"/>
    </location>
</feature>
<reference evidence="3" key="1">
    <citation type="submission" date="2019-07" db="EMBL/GenBank/DDBJ databases">
        <title>Toxilogical consequences of a new and cryptic species of cyanobacteria (Komarekiella delphini-convector) recovered from the epidermis of a bottlenose dolphin and 1500 ft. in the air.</title>
        <authorList>
            <person name="Brown A.O."/>
            <person name="Dvorak P."/>
            <person name="Villanueva C.D."/>
            <person name="Foss A.J."/>
            <person name="Garvey A.D."/>
            <person name="Gibson Q.A."/>
            <person name="Johansen J.R."/>
            <person name="Casamatta D.A."/>
        </authorList>
    </citation>
    <scope>NUCLEOTIDE SEQUENCE</scope>
    <source>
        <strain evidence="3">SJRDD-AB1</strain>
    </source>
</reference>
<dbReference type="Pfam" id="PF01757">
    <property type="entry name" value="Acyl_transf_3"/>
    <property type="match status" value="1"/>
</dbReference>
<dbReference type="PANTHER" id="PTHR23028:SF53">
    <property type="entry name" value="ACYL_TRANSF_3 DOMAIN-CONTAINING PROTEIN"/>
    <property type="match status" value="1"/>
</dbReference>
<dbReference type="GO" id="GO:0000271">
    <property type="term" value="P:polysaccharide biosynthetic process"/>
    <property type="evidence" value="ECO:0007669"/>
    <property type="project" value="TreeGrafter"/>
</dbReference>
<dbReference type="InterPro" id="IPR002656">
    <property type="entry name" value="Acyl_transf_3_dom"/>
</dbReference>
<keyword evidence="1" id="KW-1133">Transmembrane helix</keyword>
<dbReference type="Proteomes" id="UP001165986">
    <property type="component" value="Unassembled WGS sequence"/>
</dbReference>
<keyword evidence="1" id="KW-0472">Membrane</keyword>
<sequence>MGLLRVLLALTVVVAHSNAIFGFNFTQGVVAVQTFFIISGFYMTMILEKKYIGKGSYKLFLSNRMLRLYPIYWVVLIITILVNLVAVFVIDKPVTLSYYIDYFSEMSFGTFLFTVITNIILLGQDVVMFLGLNPETGNMFFTSDYFKTDPEFWRFLFIPQAWTLGIELSFYLIAPFLVRRKTSTILTLIFISLLLRVYIYFYLGLTNDPWIHRFFPTELALFLLGTISYRIYSKIANKKIRKIELSITVAFLLATIFYQFIPDFYKMWSFYIFSCLSIPFIFKVTKDSKFDMRLGEYSYPIYIVHRIVIQVLTPLTDRLRIDDYRGELATVLSFFAAFLLIKYVSDPIEKIRQLIFKNAKKTMV</sequence>
<protein>
    <submittedName>
        <fullName evidence="3">Acyltransferase</fullName>
    </submittedName>
</protein>
<gene>
    <name evidence="3" type="ORF">FNW02_25305</name>
</gene>
<evidence type="ECO:0000259" key="2">
    <source>
        <dbReference type="Pfam" id="PF01757"/>
    </source>
</evidence>
<dbReference type="GO" id="GO:0016020">
    <property type="term" value="C:membrane"/>
    <property type="evidence" value="ECO:0007669"/>
    <property type="project" value="TreeGrafter"/>
</dbReference>
<evidence type="ECO:0000313" key="4">
    <source>
        <dbReference type="Proteomes" id="UP001165986"/>
    </source>
</evidence>
<keyword evidence="3" id="KW-0808">Transferase</keyword>
<name>A0AA40VTC2_9NOST</name>
<dbReference type="RefSeq" id="WP_191760248.1">
    <property type="nucleotide sequence ID" value="NZ_VJXY01000035.1"/>
</dbReference>
<dbReference type="AlphaFoldDB" id="A0AA40VTC2"/>
<dbReference type="InterPro" id="IPR050879">
    <property type="entry name" value="Acyltransferase_3"/>
</dbReference>
<dbReference type="EMBL" id="VJXY01000035">
    <property type="protein sequence ID" value="MBD6619050.1"/>
    <property type="molecule type" value="Genomic_DNA"/>
</dbReference>
<keyword evidence="3" id="KW-0012">Acyltransferase</keyword>
<accession>A0AA40VTC2</accession>
<feature type="domain" description="Acyltransferase 3" evidence="2">
    <location>
        <begin position="3"/>
        <end position="341"/>
    </location>
</feature>
<feature type="transmembrane region" description="Helical" evidence="1">
    <location>
        <begin position="68"/>
        <end position="90"/>
    </location>
</feature>
<evidence type="ECO:0000256" key="1">
    <source>
        <dbReference type="SAM" id="Phobius"/>
    </source>
</evidence>
<feature type="transmembrane region" description="Helical" evidence="1">
    <location>
        <begin position="267"/>
        <end position="285"/>
    </location>
</feature>
<feature type="transmembrane region" description="Helical" evidence="1">
    <location>
        <begin position="110"/>
        <end position="132"/>
    </location>
</feature>
<evidence type="ECO:0000313" key="3">
    <source>
        <dbReference type="EMBL" id="MBD6619050.1"/>
    </source>
</evidence>
<feature type="transmembrane region" description="Helical" evidence="1">
    <location>
        <begin position="29"/>
        <end position="47"/>
    </location>
</feature>
<organism evidence="3 4">
    <name type="scientific">Komarekiella delphini-convector SJRDD-AB1</name>
    <dbReference type="NCBI Taxonomy" id="2593771"/>
    <lineage>
        <taxon>Bacteria</taxon>
        <taxon>Bacillati</taxon>
        <taxon>Cyanobacteriota</taxon>
        <taxon>Cyanophyceae</taxon>
        <taxon>Nostocales</taxon>
        <taxon>Nostocaceae</taxon>
        <taxon>Komarekiella</taxon>
        <taxon>Komarekiella delphini-convector</taxon>
    </lineage>
</organism>
<dbReference type="GO" id="GO:0016747">
    <property type="term" value="F:acyltransferase activity, transferring groups other than amino-acyl groups"/>
    <property type="evidence" value="ECO:0007669"/>
    <property type="project" value="InterPro"/>
</dbReference>